<sequence length="550" mass="58767">MFQGSSKATATAAAAAAAVAAGVVVGKALSQEDALLRLRLRLAQFFRGKYTLRDVRIPESLLPRELRGAADAEGLVACDVAVGNGVIDEVAPPKSLGGIDCNGCLVVACFADSHTHLVKTHAHPRARNATGSINGALAQEVEDQPRWAACACCRPNALTGGSDNAGGPQDQVVCPKADDVKRRMEFALKTAYVHGSKAIRTHLDGTAADDQKLVDTVYAAFRELRDEYATKGLVVQGVANLYLPLWSDENIAKPFADRAFKEGAILGAYCGNVAETTPEETLKHCAALFTHAIRLKLPVDCHVDETNDARCRGLSALAHALLDARAVGYDQPVVFGHCTALALQPPHILNAICQALEQCKPVCIVVNPSTNLGLQDRRGSAPPHCAFIDPNEPRTPKWRGLAPVQELASQNIDVAAASDNVRDWWHPYGDYDQLETWKNAVTLGHLDTAPHEGRWAALVSSAPARAMGLASEPFAEGAPADLVMFPRARRVSELFARPHGLGRVVLRKGRVQSGTVPSYRVLDDVVAETTPQPPPDVAYARGAAKSGLQT</sequence>
<dbReference type="GO" id="GO:0035888">
    <property type="term" value="F:isoguanine deaminase activity"/>
    <property type="evidence" value="ECO:0007669"/>
    <property type="project" value="TreeGrafter"/>
</dbReference>
<dbReference type="PANTHER" id="PTHR32027">
    <property type="entry name" value="CYTOSINE DEAMINASE"/>
    <property type="match status" value="1"/>
</dbReference>
<dbReference type="Gene3D" id="2.30.40.10">
    <property type="entry name" value="Urease, subunit C, domain 1"/>
    <property type="match status" value="2"/>
</dbReference>
<dbReference type="PANTHER" id="PTHR32027:SF0">
    <property type="entry name" value="CYTOSINE DEAMINASE"/>
    <property type="match status" value="1"/>
</dbReference>
<dbReference type="Pfam" id="PF07969">
    <property type="entry name" value="Amidohydro_3"/>
    <property type="match status" value="1"/>
</dbReference>
<dbReference type="Gene3D" id="3.20.20.140">
    <property type="entry name" value="Metal-dependent hydrolases"/>
    <property type="match status" value="2"/>
</dbReference>
<dbReference type="InterPro" id="IPR013108">
    <property type="entry name" value="Amidohydro_3"/>
</dbReference>
<organism evidence="3 4">
    <name type="scientific">Pelagomonas calceolata</name>
    <dbReference type="NCBI Taxonomy" id="35677"/>
    <lineage>
        <taxon>Eukaryota</taxon>
        <taxon>Sar</taxon>
        <taxon>Stramenopiles</taxon>
        <taxon>Ochrophyta</taxon>
        <taxon>Pelagophyceae</taxon>
        <taxon>Pelagomonadales</taxon>
        <taxon>Pelagomonadaceae</taxon>
        <taxon>Pelagomonas</taxon>
    </lineage>
</organism>
<protein>
    <recommendedName>
        <fullName evidence="2">Amidohydrolase 3 domain-containing protein</fullName>
    </recommendedName>
</protein>
<proteinExistence type="predicted"/>
<dbReference type="AlphaFoldDB" id="A0A8J2SNN8"/>
<dbReference type="OrthoDB" id="10266980at2759"/>
<keyword evidence="4" id="KW-1185">Reference proteome</keyword>
<feature type="domain" description="Amidohydrolase 3" evidence="2">
    <location>
        <begin position="276"/>
        <end position="489"/>
    </location>
</feature>
<dbReference type="InterPro" id="IPR052349">
    <property type="entry name" value="Metallo-hydrolase_Enzymes"/>
</dbReference>
<evidence type="ECO:0000313" key="3">
    <source>
        <dbReference type="EMBL" id="CAH0371371.1"/>
    </source>
</evidence>
<gene>
    <name evidence="3" type="ORF">PECAL_3P13100</name>
</gene>
<dbReference type="EMBL" id="CAKKNE010000003">
    <property type="protein sequence ID" value="CAH0371371.1"/>
    <property type="molecule type" value="Genomic_DNA"/>
</dbReference>
<dbReference type="InterPro" id="IPR032466">
    <property type="entry name" value="Metal_Hydrolase"/>
</dbReference>
<dbReference type="GO" id="GO:0006209">
    <property type="term" value="P:cytosine catabolic process"/>
    <property type="evidence" value="ECO:0007669"/>
    <property type="project" value="TreeGrafter"/>
</dbReference>
<dbReference type="Proteomes" id="UP000789595">
    <property type="component" value="Unassembled WGS sequence"/>
</dbReference>
<accession>A0A8J2SNN8</accession>
<name>A0A8J2SNN8_9STRA</name>
<evidence type="ECO:0000259" key="2">
    <source>
        <dbReference type="Pfam" id="PF07969"/>
    </source>
</evidence>
<evidence type="ECO:0000313" key="4">
    <source>
        <dbReference type="Proteomes" id="UP000789595"/>
    </source>
</evidence>
<dbReference type="SUPFAM" id="SSF51556">
    <property type="entry name" value="Metallo-dependent hydrolases"/>
    <property type="match status" value="1"/>
</dbReference>
<feature type="region of interest" description="Disordered" evidence="1">
    <location>
        <begin position="530"/>
        <end position="550"/>
    </location>
</feature>
<dbReference type="GO" id="GO:0004131">
    <property type="term" value="F:cytosine deaminase activity"/>
    <property type="evidence" value="ECO:0007669"/>
    <property type="project" value="TreeGrafter"/>
</dbReference>
<comment type="caution">
    <text evidence="3">The sequence shown here is derived from an EMBL/GenBank/DDBJ whole genome shotgun (WGS) entry which is preliminary data.</text>
</comment>
<evidence type="ECO:0000256" key="1">
    <source>
        <dbReference type="SAM" id="MobiDB-lite"/>
    </source>
</evidence>
<reference evidence="3" key="1">
    <citation type="submission" date="2021-11" db="EMBL/GenBank/DDBJ databases">
        <authorList>
            <consortium name="Genoscope - CEA"/>
            <person name="William W."/>
        </authorList>
    </citation>
    <scope>NUCLEOTIDE SEQUENCE</scope>
</reference>
<dbReference type="InterPro" id="IPR011059">
    <property type="entry name" value="Metal-dep_hydrolase_composite"/>
</dbReference>